<evidence type="ECO:0000313" key="3">
    <source>
        <dbReference type="EMBL" id="CAL1142073.1"/>
    </source>
</evidence>
<dbReference type="EMBL" id="CAMXCT020001291">
    <property type="protein sequence ID" value="CAL1142073.1"/>
    <property type="molecule type" value="Genomic_DNA"/>
</dbReference>
<proteinExistence type="predicted"/>
<reference evidence="3" key="2">
    <citation type="submission" date="2024-04" db="EMBL/GenBank/DDBJ databases">
        <authorList>
            <person name="Chen Y."/>
            <person name="Shah S."/>
            <person name="Dougan E. K."/>
            <person name="Thang M."/>
            <person name="Chan C."/>
        </authorList>
    </citation>
    <scope>NUCLEOTIDE SEQUENCE [LARGE SCALE GENOMIC DNA]</scope>
</reference>
<dbReference type="Proteomes" id="UP001152797">
    <property type="component" value="Unassembled WGS sequence"/>
</dbReference>
<evidence type="ECO:0000256" key="1">
    <source>
        <dbReference type="SAM" id="Phobius"/>
    </source>
</evidence>
<keyword evidence="1" id="KW-0812">Transmembrane</keyword>
<reference evidence="2" key="1">
    <citation type="submission" date="2022-10" db="EMBL/GenBank/DDBJ databases">
        <authorList>
            <person name="Chen Y."/>
            <person name="Dougan E. K."/>
            <person name="Chan C."/>
            <person name="Rhodes N."/>
            <person name="Thang M."/>
        </authorList>
    </citation>
    <scope>NUCLEOTIDE SEQUENCE</scope>
</reference>
<keyword evidence="4" id="KW-1185">Reference proteome</keyword>
<evidence type="ECO:0000313" key="4">
    <source>
        <dbReference type="Proteomes" id="UP001152797"/>
    </source>
</evidence>
<evidence type="ECO:0000313" key="2">
    <source>
        <dbReference type="EMBL" id="CAI3988698.1"/>
    </source>
</evidence>
<dbReference type="AlphaFoldDB" id="A0A9P1FU98"/>
<keyword evidence="1" id="KW-0472">Membrane</keyword>
<dbReference type="EMBL" id="CAMXCT030001291">
    <property type="protein sequence ID" value="CAL4776010.1"/>
    <property type="molecule type" value="Genomic_DNA"/>
</dbReference>
<dbReference type="EMBL" id="CAMXCT010001291">
    <property type="protein sequence ID" value="CAI3988698.1"/>
    <property type="molecule type" value="Genomic_DNA"/>
</dbReference>
<sequence length="194" mass="21357">MAQLQWHGPATWSMARCARWFGIMAFALVVLGLVANSQVPFETDLNAPKANPAWLEMVRNQTERSGRSGSCGPSFCFSSGSQNCFQNHRAPVCLKAIYFCIEYVMTGPAEPQLCRRETDAADAPAGPWNRLIDVSSLPQMPSLLIAGLVAGLVALGALLMVKPFYVCMRSQVPEVQHPLLQSRDEFEDRLVTIV</sequence>
<feature type="transmembrane region" description="Helical" evidence="1">
    <location>
        <begin position="143"/>
        <end position="161"/>
    </location>
</feature>
<organism evidence="2">
    <name type="scientific">Cladocopium goreaui</name>
    <dbReference type="NCBI Taxonomy" id="2562237"/>
    <lineage>
        <taxon>Eukaryota</taxon>
        <taxon>Sar</taxon>
        <taxon>Alveolata</taxon>
        <taxon>Dinophyceae</taxon>
        <taxon>Suessiales</taxon>
        <taxon>Symbiodiniaceae</taxon>
        <taxon>Cladocopium</taxon>
    </lineage>
</organism>
<protein>
    <submittedName>
        <fullName evidence="2">Uncharacterized protein</fullName>
    </submittedName>
</protein>
<feature type="transmembrane region" description="Helical" evidence="1">
    <location>
        <begin position="20"/>
        <end position="39"/>
    </location>
</feature>
<keyword evidence="1" id="KW-1133">Transmembrane helix</keyword>
<name>A0A9P1FU98_9DINO</name>
<gene>
    <name evidence="2" type="ORF">C1SCF055_LOCUS15827</name>
</gene>
<comment type="caution">
    <text evidence="2">The sequence shown here is derived from an EMBL/GenBank/DDBJ whole genome shotgun (WGS) entry which is preliminary data.</text>
</comment>
<accession>A0A9P1FU98</accession>